<accession>A0A1M6D448</accession>
<dbReference type="Pfam" id="PF19269">
    <property type="entry name" value="Anticodon_2"/>
    <property type="match status" value="1"/>
</dbReference>
<dbReference type="InterPro" id="IPR000924">
    <property type="entry name" value="Glu/Gln-tRNA-synth"/>
</dbReference>
<dbReference type="HAMAP" id="MF_00022">
    <property type="entry name" value="Glu_tRNA_synth_type1"/>
    <property type="match status" value="1"/>
</dbReference>
<dbReference type="RefSeq" id="WP_073327532.1">
    <property type="nucleotide sequence ID" value="NZ_FQYO01000002.1"/>
</dbReference>
<dbReference type="STRING" id="1447782.SAMN05444417_1501"/>
<dbReference type="OrthoDB" id="9807503at2"/>
<evidence type="ECO:0000256" key="7">
    <source>
        <dbReference type="ARBA" id="ARBA00022840"/>
    </source>
</evidence>
<evidence type="ECO:0000259" key="12">
    <source>
        <dbReference type="Pfam" id="PF19269"/>
    </source>
</evidence>
<dbReference type="InterPro" id="IPR014729">
    <property type="entry name" value="Rossmann-like_a/b/a_fold"/>
</dbReference>
<feature type="short sequence motif" description="'HIGH' region" evidence="10">
    <location>
        <begin position="16"/>
        <end position="26"/>
    </location>
</feature>
<keyword evidence="14" id="KW-1185">Reference proteome</keyword>
<dbReference type="GO" id="GO:0008270">
    <property type="term" value="F:zinc ion binding"/>
    <property type="evidence" value="ECO:0007669"/>
    <property type="project" value="InterPro"/>
</dbReference>
<feature type="domain" description="Aminoacyl-tRNA synthetase class I anticodon-binding" evidence="12">
    <location>
        <begin position="343"/>
        <end position="469"/>
    </location>
</feature>
<comment type="caution">
    <text evidence="10">Lacks conserved residue(s) required for the propagation of feature annotation.</text>
</comment>
<dbReference type="GO" id="GO:0005829">
    <property type="term" value="C:cytosol"/>
    <property type="evidence" value="ECO:0007669"/>
    <property type="project" value="TreeGrafter"/>
</dbReference>
<reference evidence="13 14" key="1">
    <citation type="submission" date="2016-11" db="EMBL/GenBank/DDBJ databases">
        <authorList>
            <person name="Jaros S."/>
            <person name="Januszkiewicz K."/>
            <person name="Wedrychowicz H."/>
        </authorList>
    </citation>
    <scope>NUCLEOTIDE SEQUENCE [LARGE SCALE GENOMIC DNA]</scope>
    <source>
        <strain evidence="13 14">DSM 100565</strain>
    </source>
</reference>
<dbReference type="SUPFAM" id="SSF48163">
    <property type="entry name" value="An anticodon-binding domain of class I aminoacyl-tRNA synthetases"/>
    <property type="match status" value="1"/>
</dbReference>
<sequence length="475" mass="51978">MSHTSADAPVVTRFAPSPTGQLHIGGARTALFNWLFARAKGGTFLLRIEDTDRARSTEENRQAILDGLTWLGLDWDDEPISQAARADRHAEVARELLARGSAYKCFSTQEEIEAFREAAREAGRSTLFRSPWRDADPATHPDAPYVIRIRAPQDGATTIHDAVQGEVTLGNDQLDDMVLLRSDGTPVYMLAVVVDDHDMGVTHVIRGDDHLTNAFRQKLVYDAMGWDVPVMAHIPLIFGPDGKKMSKRHGATGAAEYRAMGYPAAGMRNYLTRLGWSHGDAEYFTDDQARDWFDLDGIGRSPARFDLKKLENLCGQHIAAADDAALLHELEGYLAAIGRPALTEGQRDGLARAMPHLKERAKSFPELFEKAHFLFAERPIRPDEKAAGALDPVSRGILAELTPQLRDATWQRDALEAVVAGTAEAHGLKLGKLAGPLRAALAGRTVSPSVFDMMLVLGRDESVARIADAGTEPGH</sequence>
<keyword evidence="6 10" id="KW-0547">Nucleotide-binding</keyword>
<dbReference type="InterPro" id="IPR045462">
    <property type="entry name" value="aa-tRNA-synth_I_cd-bd"/>
</dbReference>
<dbReference type="CDD" id="cd00808">
    <property type="entry name" value="GluRS_core"/>
    <property type="match status" value="1"/>
</dbReference>
<evidence type="ECO:0000256" key="3">
    <source>
        <dbReference type="ARBA" id="ARBA00011245"/>
    </source>
</evidence>
<keyword evidence="4 10" id="KW-0963">Cytoplasm</keyword>
<protein>
    <recommendedName>
        <fullName evidence="10">Glutamate--tRNA ligase</fullName>
        <ecNumber evidence="10">6.1.1.17</ecNumber>
    </recommendedName>
    <alternativeName>
        <fullName evidence="10">Glutamyl-tRNA synthetase</fullName>
        <shortName evidence="10">GluRS</shortName>
    </alternativeName>
</protein>
<evidence type="ECO:0000256" key="8">
    <source>
        <dbReference type="ARBA" id="ARBA00022917"/>
    </source>
</evidence>
<dbReference type="InterPro" id="IPR033910">
    <property type="entry name" value="GluRS_core"/>
</dbReference>
<keyword evidence="8 10" id="KW-0648">Protein biosynthesis</keyword>
<dbReference type="NCBIfam" id="TIGR00464">
    <property type="entry name" value="gltX_bact"/>
    <property type="match status" value="1"/>
</dbReference>
<dbReference type="InterPro" id="IPR020751">
    <property type="entry name" value="aa-tRNA-synth_I_codon-bd_sub2"/>
</dbReference>
<comment type="subcellular location">
    <subcellularLocation>
        <location evidence="1 10">Cytoplasm</location>
    </subcellularLocation>
</comment>
<dbReference type="GO" id="GO:0004818">
    <property type="term" value="F:glutamate-tRNA ligase activity"/>
    <property type="evidence" value="ECO:0007669"/>
    <property type="project" value="UniProtKB-UniRule"/>
</dbReference>
<keyword evidence="7 10" id="KW-0067">ATP-binding</keyword>
<dbReference type="InterPro" id="IPR008925">
    <property type="entry name" value="aa_tRNA-synth_I_cd-bd_sf"/>
</dbReference>
<feature type="binding site" evidence="10">
    <location>
        <position position="247"/>
    </location>
    <ligand>
        <name>ATP</name>
        <dbReference type="ChEBI" id="CHEBI:30616"/>
    </ligand>
</feature>
<dbReference type="InterPro" id="IPR004527">
    <property type="entry name" value="Glu-tRNA-ligase_bac/mito"/>
</dbReference>
<dbReference type="GO" id="GO:0006424">
    <property type="term" value="P:glutamyl-tRNA aminoacylation"/>
    <property type="evidence" value="ECO:0007669"/>
    <property type="project" value="UniProtKB-UniRule"/>
</dbReference>
<dbReference type="AlphaFoldDB" id="A0A1M6D448"/>
<dbReference type="InterPro" id="IPR001412">
    <property type="entry name" value="aa-tRNA-synth_I_CS"/>
</dbReference>
<dbReference type="EMBL" id="FQYO01000002">
    <property type="protein sequence ID" value="SHI67768.1"/>
    <property type="molecule type" value="Genomic_DNA"/>
</dbReference>
<evidence type="ECO:0000313" key="13">
    <source>
        <dbReference type="EMBL" id="SHI67768.1"/>
    </source>
</evidence>
<name>A0A1M6D448_9RHOB</name>
<evidence type="ECO:0000313" key="14">
    <source>
        <dbReference type="Proteomes" id="UP000184292"/>
    </source>
</evidence>
<dbReference type="InterPro" id="IPR049940">
    <property type="entry name" value="GluQ/Sye"/>
</dbReference>
<dbReference type="Gene3D" id="3.40.50.620">
    <property type="entry name" value="HUPs"/>
    <property type="match status" value="1"/>
</dbReference>
<evidence type="ECO:0000256" key="4">
    <source>
        <dbReference type="ARBA" id="ARBA00022490"/>
    </source>
</evidence>
<feature type="short sequence motif" description="'KMSKS' region" evidence="10">
    <location>
        <begin position="244"/>
        <end position="248"/>
    </location>
</feature>
<feature type="domain" description="Glutamyl/glutaminyl-tRNA synthetase class Ib catalytic" evidence="11">
    <location>
        <begin position="10"/>
        <end position="311"/>
    </location>
</feature>
<evidence type="ECO:0000256" key="1">
    <source>
        <dbReference type="ARBA" id="ARBA00004496"/>
    </source>
</evidence>
<dbReference type="PANTHER" id="PTHR43311">
    <property type="entry name" value="GLUTAMATE--TRNA LIGASE"/>
    <property type="match status" value="1"/>
</dbReference>
<organism evidence="13 14">
    <name type="scientific">Wenxinia saemankumensis</name>
    <dbReference type="NCBI Taxonomy" id="1447782"/>
    <lineage>
        <taxon>Bacteria</taxon>
        <taxon>Pseudomonadati</taxon>
        <taxon>Pseudomonadota</taxon>
        <taxon>Alphaproteobacteria</taxon>
        <taxon>Rhodobacterales</taxon>
        <taxon>Roseobacteraceae</taxon>
        <taxon>Wenxinia</taxon>
    </lineage>
</organism>
<dbReference type="Pfam" id="PF00749">
    <property type="entry name" value="tRNA-synt_1c"/>
    <property type="match status" value="1"/>
</dbReference>
<evidence type="ECO:0000256" key="10">
    <source>
        <dbReference type="HAMAP-Rule" id="MF_00022"/>
    </source>
</evidence>
<dbReference type="PRINTS" id="PR00987">
    <property type="entry name" value="TRNASYNTHGLU"/>
</dbReference>
<evidence type="ECO:0000256" key="6">
    <source>
        <dbReference type="ARBA" id="ARBA00022741"/>
    </source>
</evidence>
<dbReference type="EC" id="6.1.1.17" evidence="10"/>
<evidence type="ECO:0000256" key="2">
    <source>
        <dbReference type="ARBA" id="ARBA00007894"/>
    </source>
</evidence>
<evidence type="ECO:0000256" key="5">
    <source>
        <dbReference type="ARBA" id="ARBA00022598"/>
    </source>
</evidence>
<proteinExistence type="inferred from homology"/>
<evidence type="ECO:0000259" key="11">
    <source>
        <dbReference type="Pfam" id="PF00749"/>
    </source>
</evidence>
<dbReference type="SUPFAM" id="SSF52374">
    <property type="entry name" value="Nucleotidylyl transferase"/>
    <property type="match status" value="1"/>
</dbReference>
<gene>
    <name evidence="10" type="primary">gltX</name>
    <name evidence="13" type="ORF">SAMN05444417_1501</name>
</gene>
<dbReference type="PANTHER" id="PTHR43311:SF2">
    <property type="entry name" value="GLUTAMATE--TRNA LIGASE, MITOCHONDRIAL-RELATED"/>
    <property type="match status" value="1"/>
</dbReference>
<comment type="subunit">
    <text evidence="3 10">Monomer.</text>
</comment>
<keyword evidence="5 10" id="KW-0436">Ligase</keyword>
<comment type="catalytic activity">
    <reaction evidence="10">
        <text>tRNA(Glu) + L-glutamate + ATP = L-glutamyl-tRNA(Glu) + AMP + diphosphate</text>
        <dbReference type="Rhea" id="RHEA:23540"/>
        <dbReference type="Rhea" id="RHEA-COMP:9663"/>
        <dbReference type="Rhea" id="RHEA-COMP:9680"/>
        <dbReference type="ChEBI" id="CHEBI:29985"/>
        <dbReference type="ChEBI" id="CHEBI:30616"/>
        <dbReference type="ChEBI" id="CHEBI:33019"/>
        <dbReference type="ChEBI" id="CHEBI:78442"/>
        <dbReference type="ChEBI" id="CHEBI:78520"/>
        <dbReference type="ChEBI" id="CHEBI:456215"/>
        <dbReference type="EC" id="6.1.1.17"/>
    </reaction>
</comment>
<dbReference type="Gene3D" id="1.10.10.350">
    <property type="match status" value="1"/>
</dbReference>
<evidence type="ECO:0000256" key="9">
    <source>
        <dbReference type="ARBA" id="ARBA00023146"/>
    </source>
</evidence>
<comment type="function">
    <text evidence="10">Catalyzes the attachment of glutamate to tRNA(Glu) in a two-step reaction: glutamate is first activated by ATP to form Glu-AMP and then transferred to the acceptor end of tRNA(Glu).</text>
</comment>
<dbReference type="Proteomes" id="UP000184292">
    <property type="component" value="Unassembled WGS sequence"/>
</dbReference>
<dbReference type="PROSITE" id="PS00178">
    <property type="entry name" value="AA_TRNA_LIGASE_I"/>
    <property type="match status" value="1"/>
</dbReference>
<comment type="similarity">
    <text evidence="2 10">Belongs to the class-I aminoacyl-tRNA synthetase family. Glutamate--tRNA ligase type 1 subfamily.</text>
</comment>
<dbReference type="GO" id="GO:0000049">
    <property type="term" value="F:tRNA binding"/>
    <property type="evidence" value="ECO:0007669"/>
    <property type="project" value="InterPro"/>
</dbReference>
<dbReference type="FunFam" id="3.40.50.620:FF:000007">
    <property type="entry name" value="Glutamate--tRNA ligase"/>
    <property type="match status" value="1"/>
</dbReference>
<dbReference type="InterPro" id="IPR020058">
    <property type="entry name" value="Glu/Gln-tRNA-synth_Ib_cat-dom"/>
</dbReference>
<dbReference type="GO" id="GO:0005524">
    <property type="term" value="F:ATP binding"/>
    <property type="evidence" value="ECO:0007669"/>
    <property type="project" value="UniProtKB-UniRule"/>
</dbReference>
<keyword evidence="9 10" id="KW-0030">Aminoacyl-tRNA synthetase</keyword>